<dbReference type="GO" id="GO:0008289">
    <property type="term" value="F:lipid binding"/>
    <property type="evidence" value="ECO:0007669"/>
    <property type="project" value="UniProtKB-KW"/>
</dbReference>
<comment type="caution">
    <text evidence="8">The sequence shown here is derived from an EMBL/GenBank/DDBJ whole genome shotgun (WGS) entry which is preliminary data.</text>
</comment>
<dbReference type="STRING" id="3476.A0A2P5BS22"/>
<dbReference type="GO" id="GO:0006869">
    <property type="term" value="P:lipid transport"/>
    <property type="evidence" value="ECO:0007669"/>
    <property type="project" value="InterPro"/>
</dbReference>
<dbReference type="EMBL" id="JXTB01000231">
    <property type="protein sequence ID" value="PON51597.1"/>
    <property type="molecule type" value="Genomic_DNA"/>
</dbReference>
<dbReference type="InterPro" id="IPR016140">
    <property type="entry name" value="Bifunc_inhib/LTP/seed_store"/>
</dbReference>
<keyword evidence="6" id="KW-1133">Transmembrane helix</keyword>
<dbReference type="InterPro" id="IPR000528">
    <property type="entry name" value="Plant_nsLTP"/>
</dbReference>
<comment type="function">
    <text evidence="1">Plant non-specific lipid-transfer proteins transfer phospholipids as well as galactolipids across membranes. May play a role in wax or cutin deposition in the cell walls of expanding epidermal cells and certain secretory tissues.</text>
</comment>
<dbReference type="Pfam" id="PF00234">
    <property type="entry name" value="Tryp_alpha_amyl"/>
    <property type="match status" value="1"/>
</dbReference>
<dbReference type="PRINTS" id="PR00382">
    <property type="entry name" value="LIPIDTRNSFER"/>
</dbReference>
<dbReference type="Proteomes" id="UP000237105">
    <property type="component" value="Unassembled WGS sequence"/>
</dbReference>
<accession>A0A2P5BS22</accession>
<evidence type="ECO:0000313" key="9">
    <source>
        <dbReference type="Proteomes" id="UP000237105"/>
    </source>
</evidence>
<evidence type="ECO:0000256" key="5">
    <source>
        <dbReference type="ARBA" id="ARBA00023157"/>
    </source>
</evidence>
<keyword evidence="4" id="KW-0446">Lipid-binding</keyword>
<evidence type="ECO:0000256" key="4">
    <source>
        <dbReference type="ARBA" id="ARBA00023121"/>
    </source>
</evidence>
<keyword evidence="6" id="KW-0472">Membrane</keyword>
<keyword evidence="6" id="KW-0812">Transmembrane</keyword>
<feature type="transmembrane region" description="Helical" evidence="6">
    <location>
        <begin position="12"/>
        <end position="33"/>
    </location>
</feature>
<keyword evidence="9" id="KW-1185">Reference proteome</keyword>
<evidence type="ECO:0000256" key="1">
    <source>
        <dbReference type="ARBA" id="ARBA00003211"/>
    </source>
</evidence>
<evidence type="ECO:0000259" key="7">
    <source>
        <dbReference type="Pfam" id="PF00234"/>
    </source>
</evidence>
<dbReference type="AlphaFoldDB" id="A0A2P5BS22"/>
<evidence type="ECO:0000256" key="6">
    <source>
        <dbReference type="SAM" id="Phobius"/>
    </source>
</evidence>
<dbReference type="Gene3D" id="1.10.110.10">
    <property type="entry name" value="Plant lipid-transfer and hydrophobic proteins"/>
    <property type="match status" value="1"/>
</dbReference>
<dbReference type="SUPFAM" id="SSF47699">
    <property type="entry name" value="Bifunctional inhibitor/lipid-transfer protein/seed storage 2S albumin"/>
    <property type="match status" value="1"/>
</dbReference>
<feature type="domain" description="Bifunctional inhibitor/plant lipid transfer protein/seed storage helical" evidence="7">
    <location>
        <begin position="39"/>
        <end position="125"/>
    </location>
</feature>
<keyword evidence="3" id="KW-0813">Transport</keyword>
<sequence length="129" mass="14249">MKGMSRTHLVLNKLLIIITYVVVVCMVAHAPIWCAACSCEEVKAMVAPCLPFLRGSGNSAPNSCCTSLIRLRNTVSTTTVRLRNACECLKKATRLVRGLKNGRLQSLNSRCRLNLSFVIRPDINCNSIR</sequence>
<evidence type="ECO:0000256" key="3">
    <source>
        <dbReference type="ARBA" id="ARBA00022448"/>
    </source>
</evidence>
<reference evidence="9" key="1">
    <citation type="submission" date="2016-06" db="EMBL/GenBank/DDBJ databases">
        <title>Parallel loss of symbiosis genes in relatives of nitrogen-fixing non-legume Parasponia.</title>
        <authorList>
            <person name="Van Velzen R."/>
            <person name="Holmer R."/>
            <person name="Bu F."/>
            <person name="Rutten L."/>
            <person name="Van Zeijl A."/>
            <person name="Liu W."/>
            <person name="Santuari L."/>
            <person name="Cao Q."/>
            <person name="Sharma T."/>
            <person name="Shen D."/>
            <person name="Roswanjaya Y."/>
            <person name="Wardhani T."/>
            <person name="Kalhor M.S."/>
            <person name="Jansen J."/>
            <person name="Van den Hoogen J."/>
            <person name="Gungor B."/>
            <person name="Hartog M."/>
            <person name="Hontelez J."/>
            <person name="Verver J."/>
            <person name="Yang W.-C."/>
            <person name="Schijlen E."/>
            <person name="Repin R."/>
            <person name="Schilthuizen M."/>
            <person name="Schranz E."/>
            <person name="Heidstra R."/>
            <person name="Miyata K."/>
            <person name="Fedorova E."/>
            <person name="Kohlen W."/>
            <person name="Bisseling T."/>
            <person name="Smit S."/>
            <person name="Geurts R."/>
        </authorList>
    </citation>
    <scope>NUCLEOTIDE SEQUENCE [LARGE SCALE GENOMIC DNA]</scope>
    <source>
        <strain evidence="9">cv. WU1-14</strain>
    </source>
</reference>
<name>A0A2P5BS22_PARAD</name>
<organism evidence="8 9">
    <name type="scientific">Parasponia andersonii</name>
    <name type="common">Sponia andersonii</name>
    <dbReference type="NCBI Taxonomy" id="3476"/>
    <lineage>
        <taxon>Eukaryota</taxon>
        <taxon>Viridiplantae</taxon>
        <taxon>Streptophyta</taxon>
        <taxon>Embryophyta</taxon>
        <taxon>Tracheophyta</taxon>
        <taxon>Spermatophyta</taxon>
        <taxon>Magnoliopsida</taxon>
        <taxon>eudicotyledons</taxon>
        <taxon>Gunneridae</taxon>
        <taxon>Pentapetalae</taxon>
        <taxon>rosids</taxon>
        <taxon>fabids</taxon>
        <taxon>Rosales</taxon>
        <taxon>Cannabaceae</taxon>
        <taxon>Parasponia</taxon>
    </lineage>
</organism>
<proteinExistence type="inferred from homology"/>
<keyword evidence="5" id="KW-1015">Disulfide bond</keyword>
<evidence type="ECO:0000256" key="2">
    <source>
        <dbReference type="ARBA" id="ARBA00009748"/>
    </source>
</evidence>
<dbReference type="OrthoDB" id="1919446at2759"/>
<dbReference type="PANTHER" id="PTHR33076">
    <property type="entry name" value="NON-SPECIFIC LIPID-TRANSFER PROTEIN 2-RELATED"/>
    <property type="match status" value="1"/>
</dbReference>
<comment type="similarity">
    <text evidence="2">Belongs to the plant LTP family.</text>
</comment>
<dbReference type="InterPro" id="IPR036312">
    <property type="entry name" value="Bifun_inhib/LTP/seed_sf"/>
</dbReference>
<gene>
    <name evidence="8" type="ORF">PanWU01x14_215340</name>
</gene>
<dbReference type="CDD" id="cd01960">
    <property type="entry name" value="nsLTP1"/>
    <property type="match status" value="1"/>
</dbReference>
<evidence type="ECO:0000313" key="8">
    <source>
        <dbReference type="EMBL" id="PON51597.1"/>
    </source>
</evidence>
<protein>
    <submittedName>
        <fullName evidence="8">Lipid transfer protein/Par allergen</fullName>
    </submittedName>
</protein>